<keyword evidence="2" id="KW-1185">Reference proteome</keyword>
<gene>
    <name evidence="1" type="ORF">GLV81_14010</name>
</gene>
<organism evidence="1 2">
    <name type="scientific">Phnomibacter ginsenosidimutans</name>
    <dbReference type="NCBI Taxonomy" id="2676868"/>
    <lineage>
        <taxon>Bacteria</taxon>
        <taxon>Pseudomonadati</taxon>
        <taxon>Bacteroidota</taxon>
        <taxon>Chitinophagia</taxon>
        <taxon>Chitinophagales</taxon>
        <taxon>Chitinophagaceae</taxon>
        <taxon>Phnomibacter</taxon>
    </lineage>
</organism>
<evidence type="ECO:0000313" key="2">
    <source>
        <dbReference type="Proteomes" id="UP000426027"/>
    </source>
</evidence>
<name>A0A6I6GVD1_9BACT</name>
<dbReference type="KEGG" id="fls:GLV81_14010"/>
<evidence type="ECO:0000313" key="1">
    <source>
        <dbReference type="EMBL" id="QGW29069.1"/>
    </source>
</evidence>
<proteinExistence type="predicted"/>
<protein>
    <submittedName>
        <fullName evidence="1">Uncharacterized protein</fullName>
    </submittedName>
</protein>
<sequence length="115" mass="13105">MKLHTNTGFGLMASLLLVLAVCGQFQLYAAKGGGKEKKGYVLKFKTFDMKTNFQRQFTLKPGMQYKGSFNQVIKTPQTTTIQSIITYQRGTTTFIYPYQHRVSVPKFKTPEPVRN</sequence>
<reference evidence="1 2" key="1">
    <citation type="submission" date="2019-11" db="EMBL/GenBank/DDBJ databases">
        <authorList>
            <person name="Im W.T."/>
        </authorList>
    </citation>
    <scope>NUCLEOTIDE SEQUENCE [LARGE SCALE GENOMIC DNA]</scope>
    <source>
        <strain evidence="1 2">SB-02</strain>
    </source>
</reference>
<accession>A0A6I6GVD1</accession>
<dbReference type="AlphaFoldDB" id="A0A6I6GVD1"/>
<dbReference type="Proteomes" id="UP000426027">
    <property type="component" value="Chromosome"/>
</dbReference>
<dbReference type="EMBL" id="CP046566">
    <property type="protein sequence ID" value="QGW29069.1"/>
    <property type="molecule type" value="Genomic_DNA"/>
</dbReference>